<reference evidence="3" key="1">
    <citation type="journal article" date="2013" name="Stand. Genomic Sci.">
        <title>Complete genome sequence of the halophilic bacterium Spirochaeta africana type strain (Z-7692(T)) from the alkaline Lake Magadi in the East African Rift.</title>
        <authorList>
            <person name="Liolos K."/>
            <person name="Abt B."/>
            <person name="Scheuner C."/>
            <person name="Teshima H."/>
            <person name="Held B."/>
            <person name="Lapidus A."/>
            <person name="Nolan M."/>
            <person name="Lucas S."/>
            <person name="Deshpande S."/>
            <person name="Cheng J.F."/>
            <person name="Tapia R."/>
            <person name="Goodwin L.A."/>
            <person name="Pitluck S."/>
            <person name="Pagani I."/>
            <person name="Ivanova N."/>
            <person name="Mavromatis K."/>
            <person name="Mikhailova N."/>
            <person name="Huntemann M."/>
            <person name="Pati A."/>
            <person name="Chen A."/>
            <person name="Palaniappan K."/>
            <person name="Land M."/>
            <person name="Rohde M."/>
            <person name="Tindall B.J."/>
            <person name="Detter J.C."/>
            <person name="Goker M."/>
            <person name="Bristow J."/>
            <person name="Eisen J.A."/>
            <person name="Markowitz V."/>
            <person name="Hugenholtz P."/>
            <person name="Woyke T."/>
            <person name="Klenk H.P."/>
            <person name="Kyrpides N.C."/>
        </authorList>
    </citation>
    <scope>NUCLEOTIDE SEQUENCE</scope>
    <source>
        <strain evidence="3">ATCC 700263 / DSM 8902 / Z-7692</strain>
    </source>
</reference>
<organism evidence="2 3">
    <name type="scientific">Spirochaeta africana (strain ATCC 700263 / DSM 8902 / Z-7692)</name>
    <dbReference type="NCBI Taxonomy" id="889378"/>
    <lineage>
        <taxon>Bacteria</taxon>
        <taxon>Pseudomonadati</taxon>
        <taxon>Spirochaetota</taxon>
        <taxon>Spirochaetia</taxon>
        <taxon>Spirochaetales</taxon>
        <taxon>Spirochaetaceae</taxon>
        <taxon>Spirochaeta</taxon>
    </lineage>
</organism>
<dbReference type="STRING" id="889378.Spiaf_1005"/>
<dbReference type="InterPro" id="IPR010985">
    <property type="entry name" value="Ribbon_hlx_hlx"/>
</dbReference>
<dbReference type="AlphaFoldDB" id="H9UHV0"/>
<keyword evidence="3" id="KW-1185">Reference proteome</keyword>
<feature type="domain" description="Ribbon-helix-helix protein CopG" evidence="1">
    <location>
        <begin position="2"/>
        <end position="40"/>
    </location>
</feature>
<dbReference type="CDD" id="cd22233">
    <property type="entry name" value="RHH_CopAso-like"/>
    <property type="match status" value="1"/>
</dbReference>
<dbReference type="GO" id="GO:0006355">
    <property type="term" value="P:regulation of DNA-templated transcription"/>
    <property type="evidence" value="ECO:0007669"/>
    <property type="project" value="InterPro"/>
</dbReference>
<dbReference type="eggNOG" id="COG3905">
    <property type="taxonomic scope" value="Bacteria"/>
</dbReference>
<evidence type="ECO:0000313" key="3">
    <source>
        <dbReference type="Proteomes" id="UP000007383"/>
    </source>
</evidence>
<dbReference type="KEGG" id="sfc:Spiaf_1005"/>
<dbReference type="RefSeq" id="WP_014455088.1">
    <property type="nucleotide sequence ID" value="NC_017098.1"/>
</dbReference>
<gene>
    <name evidence="2" type="ordered locus">Spiaf_1005</name>
</gene>
<sequence>MTTVRLPADMEKKLQSISKARRKSKSEIIKDALEMFMEQEHLNYSSYELGEDLFGQHGSGRNDLSKNYKSILKDRLHDKFHTD</sequence>
<dbReference type="HOGENOM" id="CLU_173961_0_0_12"/>
<evidence type="ECO:0000313" key="2">
    <source>
        <dbReference type="EMBL" id="AFG37093.1"/>
    </source>
</evidence>
<dbReference type="EMBL" id="CP003282">
    <property type="protein sequence ID" value="AFG37093.1"/>
    <property type="molecule type" value="Genomic_DNA"/>
</dbReference>
<evidence type="ECO:0000259" key="1">
    <source>
        <dbReference type="Pfam" id="PF01402"/>
    </source>
</evidence>
<protein>
    <submittedName>
        <fullName evidence="2">Ribbon-helix-helix protein, copG family</fullName>
    </submittedName>
</protein>
<dbReference type="Pfam" id="PF01402">
    <property type="entry name" value="RHH_1"/>
    <property type="match status" value="1"/>
</dbReference>
<proteinExistence type="predicted"/>
<dbReference type="SUPFAM" id="SSF47598">
    <property type="entry name" value="Ribbon-helix-helix"/>
    <property type="match status" value="1"/>
</dbReference>
<dbReference type="OrthoDB" id="7063628at2"/>
<dbReference type="InterPro" id="IPR002145">
    <property type="entry name" value="CopG"/>
</dbReference>
<accession>H9UHV0</accession>
<name>H9UHV0_SPIAZ</name>
<dbReference type="Proteomes" id="UP000007383">
    <property type="component" value="Chromosome"/>
</dbReference>